<comment type="caution">
    <text evidence="1">The sequence shown here is derived from an EMBL/GenBank/DDBJ whole genome shotgun (WGS) entry which is preliminary data.</text>
</comment>
<accession>A0A2P7NRP9</accession>
<reference evidence="1 2" key="1">
    <citation type="submission" date="2018-03" db="EMBL/GenBank/DDBJ databases">
        <title>Draft genome of Nitrosomonas supralitoralis APG5.</title>
        <authorList>
            <person name="Urakawa H."/>
            <person name="Lopez J.V."/>
        </authorList>
    </citation>
    <scope>NUCLEOTIDE SEQUENCE [LARGE SCALE GENOMIC DNA]</scope>
    <source>
        <strain evidence="1 2">APG5</strain>
    </source>
</reference>
<dbReference type="InterPro" id="IPR053842">
    <property type="entry name" value="NikA-like"/>
</dbReference>
<evidence type="ECO:0000313" key="2">
    <source>
        <dbReference type="Proteomes" id="UP000241912"/>
    </source>
</evidence>
<sequence length="128" mass="14527">MTETKTKSEPKSKTKRKYKLHLRVPVDAEEGEVIKDQAEKCGLSAAEYLRKLGLGYEPTSIVDNQKVNELAKINGDLGRLGGLLKLWLSDDRRSAHFDKNTINGLLKDIEETRTQMTEVMMKVIHSKK</sequence>
<protein>
    <submittedName>
        <fullName evidence="1">Conjugal transfer protein TrbJ</fullName>
    </submittedName>
</protein>
<dbReference type="NCBIfam" id="NF010451">
    <property type="entry name" value="PRK13877.1"/>
    <property type="match status" value="1"/>
</dbReference>
<name>A0A2P7NRP9_9PROT</name>
<dbReference type="AlphaFoldDB" id="A0A2P7NRP9"/>
<gene>
    <name evidence="1" type="ORF">C7H79_15300</name>
</gene>
<dbReference type="EMBL" id="PXXU01000072">
    <property type="protein sequence ID" value="PSJ16109.1"/>
    <property type="molecule type" value="Genomic_DNA"/>
</dbReference>
<evidence type="ECO:0000313" key="1">
    <source>
        <dbReference type="EMBL" id="PSJ16109.1"/>
    </source>
</evidence>
<keyword evidence="2" id="KW-1185">Reference proteome</keyword>
<organism evidence="1 2">
    <name type="scientific">Nitrosomonas supralitoralis</name>
    <dbReference type="NCBI Taxonomy" id="2116706"/>
    <lineage>
        <taxon>Bacteria</taxon>
        <taxon>Pseudomonadati</taxon>
        <taxon>Pseudomonadota</taxon>
        <taxon>Betaproteobacteria</taxon>
        <taxon>Nitrosomonadales</taxon>
        <taxon>Nitrosomonadaceae</taxon>
        <taxon>Nitrosomonas</taxon>
    </lineage>
</organism>
<proteinExistence type="predicted"/>
<dbReference type="Pfam" id="PF21983">
    <property type="entry name" value="NikA-like"/>
    <property type="match status" value="1"/>
</dbReference>
<dbReference type="OrthoDB" id="8966807at2"/>
<dbReference type="Proteomes" id="UP000241912">
    <property type="component" value="Unassembled WGS sequence"/>
</dbReference>